<feature type="compositionally biased region" description="Basic and acidic residues" evidence="1">
    <location>
        <begin position="17"/>
        <end position="33"/>
    </location>
</feature>
<dbReference type="SUPFAM" id="SSF54695">
    <property type="entry name" value="POZ domain"/>
    <property type="match status" value="1"/>
</dbReference>
<evidence type="ECO:0000256" key="1">
    <source>
        <dbReference type="SAM" id="MobiDB-lite"/>
    </source>
</evidence>
<dbReference type="PANTHER" id="PTHR22667:SF0">
    <property type="entry name" value="AT01380P-RELATED"/>
    <property type="match status" value="1"/>
</dbReference>
<gene>
    <name evidence="3" type="ORF">TBIB3V08_LOCUS7794</name>
</gene>
<dbReference type="EMBL" id="OD567273">
    <property type="protein sequence ID" value="CAD7445442.1"/>
    <property type="molecule type" value="Genomic_DNA"/>
</dbReference>
<accession>A0A7R9F2D0</accession>
<dbReference type="Gene3D" id="3.30.710.10">
    <property type="entry name" value="Potassium Channel Kv1.1, Chain A"/>
    <property type="match status" value="1"/>
</dbReference>
<dbReference type="SMART" id="SM00875">
    <property type="entry name" value="BACK"/>
    <property type="match status" value="1"/>
</dbReference>
<organism evidence="3">
    <name type="scientific">Timema bartmani</name>
    <dbReference type="NCBI Taxonomy" id="61472"/>
    <lineage>
        <taxon>Eukaryota</taxon>
        <taxon>Metazoa</taxon>
        <taxon>Ecdysozoa</taxon>
        <taxon>Arthropoda</taxon>
        <taxon>Hexapoda</taxon>
        <taxon>Insecta</taxon>
        <taxon>Pterygota</taxon>
        <taxon>Neoptera</taxon>
        <taxon>Polyneoptera</taxon>
        <taxon>Phasmatodea</taxon>
        <taxon>Timematodea</taxon>
        <taxon>Timematoidea</taxon>
        <taxon>Timematidae</taxon>
        <taxon>Timema</taxon>
    </lineage>
</organism>
<evidence type="ECO:0000313" key="3">
    <source>
        <dbReference type="EMBL" id="CAD7445442.1"/>
    </source>
</evidence>
<name>A0A7R9F2D0_9NEOP</name>
<feature type="compositionally biased region" description="Polar residues" evidence="1">
    <location>
        <begin position="1"/>
        <end position="15"/>
    </location>
</feature>
<dbReference type="Gene3D" id="1.25.40.420">
    <property type="match status" value="1"/>
</dbReference>
<feature type="domain" description="BACK" evidence="2">
    <location>
        <begin position="278"/>
        <end position="379"/>
    </location>
</feature>
<dbReference type="AlphaFoldDB" id="A0A7R9F2D0"/>
<feature type="region of interest" description="Disordered" evidence="1">
    <location>
        <begin position="1"/>
        <end position="35"/>
    </location>
</feature>
<feature type="region of interest" description="Disordered" evidence="1">
    <location>
        <begin position="71"/>
        <end position="113"/>
    </location>
</feature>
<dbReference type="InterPro" id="IPR011705">
    <property type="entry name" value="BACK"/>
</dbReference>
<protein>
    <recommendedName>
        <fullName evidence="2">BACK domain-containing protein</fullName>
    </recommendedName>
</protein>
<dbReference type="InterPro" id="IPR011333">
    <property type="entry name" value="SKP1/BTB/POZ_sf"/>
</dbReference>
<sequence length="601" mass="69718">MNLRSPFTQFNSYSNRKIAENRRGTSNLEEKPETNTIKRSVSFNLEKQSSYYMQDKSIGDSNVIKILPLSPSSSIRRDGEPEDKYEDFSLRSNSELSKEGHRKQKKKSRGSKKNAMDLESFGYTLNKPVDFTNLILPSKVSLKEKILNRVLNCVHPDCLVCVGDIEFGCHLTLLQSYSLYFDSNGSTKNVLPDKLVKPKDSVQCNVEWCEQAYLNVTNLSAFATVYQWMLSNQDSYKHLNQNNVFDMYLASQYLKIHELEDQCWCLMSMEDVCRGDIALKLFLKAIRKEIKEIADVMLPRIGEFFLPFVGKRKYLDLPLEELVILLSSDHLSVHCEMEVFMSGVRWLMHDWERRKKHAPELMRCVRFGLIEPWQLVDINRNPSNPEFLRVTSIPEVRAQIEDGLSYSVIRQQRSEDPVVEQGITRLMCDESRQRNWLPDPTDGRPWVLYVDFVQHLMKLCKRRRRKNSLNISHFTKLRFVASSSRTNESYLLITRSLARSHARQSGHPVACALARTLLDFCWIPCHAGPINWRTRKQRSQYFSITEIGLGVSFLDLERYGSARLTSVRTSERSLARPVWPSPYAQRGDPLYMARTESFTPC</sequence>
<feature type="compositionally biased region" description="Basic residues" evidence="1">
    <location>
        <begin position="100"/>
        <end position="112"/>
    </location>
</feature>
<proteinExistence type="predicted"/>
<reference evidence="3" key="1">
    <citation type="submission" date="2020-11" db="EMBL/GenBank/DDBJ databases">
        <authorList>
            <person name="Tran Van P."/>
        </authorList>
    </citation>
    <scope>NUCLEOTIDE SEQUENCE</scope>
</reference>
<dbReference type="Pfam" id="PF07707">
    <property type="entry name" value="BACK"/>
    <property type="match status" value="1"/>
</dbReference>
<dbReference type="PANTHER" id="PTHR22667">
    <property type="entry name" value="AT01380P-RELATED"/>
    <property type="match status" value="1"/>
</dbReference>
<evidence type="ECO:0000259" key="2">
    <source>
        <dbReference type="SMART" id="SM00875"/>
    </source>
</evidence>